<dbReference type="Proteomes" id="UP000283993">
    <property type="component" value="Unassembled WGS sequence"/>
</dbReference>
<keyword evidence="3" id="KW-1185">Reference proteome</keyword>
<gene>
    <name evidence="2" type="ORF">SAOR_13435</name>
</gene>
<sequence>MINGFGATDVFYSAPTIDKTGTCQALHDGRTTIFDFWCHIDLPAPLDNDLQIRIDRERYGRPLPPATLSVATSSSNLRAESDE</sequence>
<protein>
    <submittedName>
        <fullName evidence="2">Uncharacterized protein</fullName>
    </submittedName>
</protein>
<reference evidence="2 3" key="1">
    <citation type="submission" date="2013-10" db="EMBL/GenBank/DDBJ databases">
        <title>Salinisphaera orenii MK-B5 Genome Sequencing.</title>
        <authorList>
            <person name="Lai Q."/>
            <person name="Li C."/>
            <person name="Shao Z."/>
        </authorList>
    </citation>
    <scope>NUCLEOTIDE SEQUENCE [LARGE SCALE GENOMIC DNA]</scope>
    <source>
        <strain evidence="2 3">MK-B5</strain>
    </source>
</reference>
<evidence type="ECO:0000313" key="2">
    <source>
        <dbReference type="EMBL" id="ROO25056.1"/>
    </source>
</evidence>
<proteinExistence type="predicted"/>
<name>A0A423PHU4_9GAMM</name>
<comment type="caution">
    <text evidence="2">The sequence shown here is derived from an EMBL/GenBank/DDBJ whole genome shotgun (WGS) entry which is preliminary data.</text>
</comment>
<evidence type="ECO:0000256" key="1">
    <source>
        <dbReference type="SAM" id="MobiDB-lite"/>
    </source>
</evidence>
<organism evidence="2 3">
    <name type="scientific">Salinisphaera orenii MK-B5</name>
    <dbReference type="NCBI Taxonomy" id="856730"/>
    <lineage>
        <taxon>Bacteria</taxon>
        <taxon>Pseudomonadati</taxon>
        <taxon>Pseudomonadota</taxon>
        <taxon>Gammaproteobacteria</taxon>
        <taxon>Salinisphaerales</taxon>
        <taxon>Salinisphaeraceae</taxon>
        <taxon>Salinisphaera</taxon>
    </lineage>
</organism>
<feature type="region of interest" description="Disordered" evidence="1">
    <location>
        <begin position="61"/>
        <end position="83"/>
    </location>
</feature>
<evidence type="ECO:0000313" key="3">
    <source>
        <dbReference type="Proteomes" id="UP000283993"/>
    </source>
</evidence>
<dbReference type="EMBL" id="AYKH01000040">
    <property type="protein sequence ID" value="ROO25056.1"/>
    <property type="molecule type" value="Genomic_DNA"/>
</dbReference>
<feature type="compositionally biased region" description="Polar residues" evidence="1">
    <location>
        <begin position="69"/>
        <end position="83"/>
    </location>
</feature>
<accession>A0A423PHU4</accession>
<dbReference type="AlphaFoldDB" id="A0A423PHU4"/>